<dbReference type="RefSeq" id="WP_091526127.1">
    <property type="nucleotide sequence ID" value="NZ_LT629772.1"/>
</dbReference>
<feature type="compositionally biased region" description="Basic and acidic residues" evidence="11">
    <location>
        <begin position="1"/>
        <end position="40"/>
    </location>
</feature>
<evidence type="ECO:0000256" key="11">
    <source>
        <dbReference type="SAM" id="MobiDB-lite"/>
    </source>
</evidence>
<keyword evidence="16" id="KW-1185">Reference proteome</keyword>
<dbReference type="PRINTS" id="PR00344">
    <property type="entry name" value="BCTRLSENSOR"/>
</dbReference>
<gene>
    <name evidence="15" type="ORF">SAMN04489812_3063</name>
</gene>
<comment type="subcellular location">
    <subcellularLocation>
        <location evidence="2">Cell membrane</location>
    </subcellularLocation>
</comment>
<dbReference type="EMBL" id="LT629772">
    <property type="protein sequence ID" value="SDS79678.1"/>
    <property type="molecule type" value="Genomic_DNA"/>
</dbReference>
<keyword evidence="9" id="KW-0902">Two-component regulatory system</keyword>
<dbReference type="SMART" id="SM00304">
    <property type="entry name" value="HAMP"/>
    <property type="match status" value="1"/>
</dbReference>
<dbReference type="Pfam" id="PF00672">
    <property type="entry name" value="HAMP"/>
    <property type="match status" value="1"/>
</dbReference>
<dbReference type="PANTHER" id="PTHR45436:SF5">
    <property type="entry name" value="SENSOR HISTIDINE KINASE TRCS"/>
    <property type="match status" value="1"/>
</dbReference>
<dbReference type="SUPFAM" id="SSF55874">
    <property type="entry name" value="ATPase domain of HSP90 chaperone/DNA topoisomerase II/histidine kinase"/>
    <property type="match status" value="1"/>
</dbReference>
<dbReference type="Gene3D" id="3.30.565.10">
    <property type="entry name" value="Histidine kinase-like ATPase, C-terminal domain"/>
    <property type="match status" value="1"/>
</dbReference>
<keyword evidence="8 12" id="KW-1133">Transmembrane helix</keyword>
<evidence type="ECO:0000259" key="13">
    <source>
        <dbReference type="PROSITE" id="PS50109"/>
    </source>
</evidence>
<dbReference type="InterPro" id="IPR050428">
    <property type="entry name" value="TCS_sensor_his_kinase"/>
</dbReference>
<dbReference type="STRING" id="630515.SAMN04489812_3063"/>
<comment type="catalytic activity">
    <reaction evidence="1">
        <text>ATP + protein L-histidine = ADP + protein N-phospho-L-histidine.</text>
        <dbReference type="EC" id="2.7.13.3"/>
    </reaction>
</comment>
<dbReference type="InterPro" id="IPR036097">
    <property type="entry name" value="HisK_dim/P_sf"/>
</dbReference>
<dbReference type="CDD" id="cd06225">
    <property type="entry name" value="HAMP"/>
    <property type="match status" value="1"/>
</dbReference>
<dbReference type="InterPro" id="IPR005467">
    <property type="entry name" value="His_kinase_dom"/>
</dbReference>
<name>A0A1H1V4M0_9ACTN</name>
<proteinExistence type="predicted"/>
<keyword evidence="10 12" id="KW-0472">Membrane</keyword>
<dbReference type="CDD" id="cd00082">
    <property type="entry name" value="HisKA"/>
    <property type="match status" value="1"/>
</dbReference>
<dbReference type="Gene3D" id="6.10.340.10">
    <property type="match status" value="1"/>
</dbReference>
<dbReference type="Gene3D" id="1.10.287.130">
    <property type="match status" value="1"/>
</dbReference>
<organism evidence="15 16">
    <name type="scientific">Microlunatus soli</name>
    <dbReference type="NCBI Taxonomy" id="630515"/>
    <lineage>
        <taxon>Bacteria</taxon>
        <taxon>Bacillati</taxon>
        <taxon>Actinomycetota</taxon>
        <taxon>Actinomycetes</taxon>
        <taxon>Propionibacteriales</taxon>
        <taxon>Propionibacteriaceae</taxon>
        <taxon>Microlunatus</taxon>
    </lineage>
</organism>
<evidence type="ECO:0000256" key="1">
    <source>
        <dbReference type="ARBA" id="ARBA00000085"/>
    </source>
</evidence>
<protein>
    <recommendedName>
        <fullName evidence="3">histidine kinase</fullName>
        <ecNumber evidence="3">2.7.13.3</ecNumber>
    </recommendedName>
</protein>
<dbReference type="InterPro" id="IPR003594">
    <property type="entry name" value="HATPase_dom"/>
</dbReference>
<dbReference type="PANTHER" id="PTHR45436">
    <property type="entry name" value="SENSOR HISTIDINE KINASE YKOH"/>
    <property type="match status" value="1"/>
</dbReference>
<dbReference type="Pfam" id="PF00512">
    <property type="entry name" value="HisKA"/>
    <property type="match status" value="1"/>
</dbReference>
<evidence type="ECO:0000256" key="6">
    <source>
        <dbReference type="ARBA" id="ARBA00022692"/>
    </source>
</evidence>
<evidence type="ECO:0000256" key="2">
    <source>
        <dbReference type="ARBA" id="ARBA00004236"/>
    </source>
</evidence>
<dbReference type="SMART" id="SM00388">
    <property type="entry name" value="HisKA"/>
    <property type="match status" value="1"/>
</dbReference>
<feature type="domain" description="HAMP" evidence="14">
    <location>
        <begin position="247"/>
        <end position="299"/>
    </location>
</feature>
<evidence type="ECO:0000256" key="3">
    <source>
        <dbReference type="ARBA" id="ARBA00012438"/>
    </source>
</evidence>
<dbReference type="InterPro" id="IPR003660">
    <property type="entry name" value="HAMP_dom"/>
</dbReference>
<reference evidence="15 16" key="1">
    <citation type="submission" date="2016-10" db="EMBL/GenBank/DDBJ databases">
        <authorList>
            <person name="de Groot N.N."/>
        </authorList>
    </citation>
    <scope>NUCLEOTIDE SEQUENCE [LARGE SCALE GENOMIC DNA]</scope>
    <source>
        <strain evidence="15 16">DSM 21800</strain>
    </source>
</reference>
<evidence type="ECO:0000256" key="8">
    <source>
        <dbReference type="ARBA" id="ARBA00022989"/>
    </source>
</evidence>
<evidence type="ECO:0000256" key="4">
    <source>
        <dbReference type="ARBA" id="ARBA00022553"/>
    </source>
</evidence>
<evidence type="ECO:0000256" key="7">
    <source>
        <dbReference type="ARBA" id="ARBA00022777"/>
    </source>
</evidence>
<keyword evidence="4" id="KW-0597">Phosphoprotein</keyword>
<dbReference type="Pfam" id="PF02518">
    <property type="entry name" value="HATPase_c"/>
    <property type="match status" value="1"/>
</dbReference>
<keyword evidence="7 15" id="KW-0418">Kinase</keyword>
<dbReference type="GO" id="GO:0000155">
    <property type="term" value="F:phosphorelay sensor kinase activity"/>
    <property type="evidence" value="ECO:0007669"/>
    <property type="project" value="InterPro"/>
</dbReference>
<dbReference type="SMART" id="SM00387">
    <property type="entry name" value="HATPase_c"/>
    <property type="match status" value="1"/>
</dbReference>
<dbReference type="SUPFAM" id="SSF47384">
    <property type="entry name" value="Homodimeric domain of signal transducing histidine kinase"/>
    <property type="match status" value="1"/>
</dbReference>
<evidence type="ECO:0000313" key="16">
    <source>
        <dbReference type="Proteomes" id="UP000199103"/>
    </source>
</evidence>
<evidence type="ECO:0000256" key="10">
    <source>
        <dbReference type="ARBA" id="ARBA00023136"/>
    </source>
</evidence>
<dbReference type="PROSITE" id="PS50109">
    <property type="entry name" value="HIS_KIN"/>
    <property type="match status" value="1"/>
</dbReference>
<dbReference type="AlphaFoldDB" id="A0A1H1V4M0"/>
<dbReference type="InterPro" id="IPR004358">
    <property type="entry name" value="Sig_transdc_His_kin-like_C"/>
</dbReference>
<dbReference type="EC" id="2.7.13.3" evidence="3"/>
<accession>A0A1H1V4M0</accession>
<keyword evidence="6 12" id="KW-0812">Transmembrane</keyword>
<evidence type="ECO:0000256" key="5">
    <source>
        <dbReference type="ARBA" id="ARBA00022679"/>
    </source>
</evidence>
<feature type="region of interest" description="Disordered" evidence="11">
    <location>
        <begin position="1"/>
        <end position="43"/>
    </location>
</feature>
<dbReference type="InterPro" id="IPR036890">
    <property type="entry name" value="HATPase_C_sf"/>
</dbReference>
<dbReference type="PROSITE" id="PS50885">
    <property type="entry name" value="HAMP"/>
    <property type="match status" value="1"/>
</dbReference>
<dbReference type="OrthoDB" id="9786919at2"/>
<dbReference type="SUPFAM" id="SSF158472">
    <property type="entry name" value="HAMP domain-like"/>
    <property type="match status" value="1"/>
</dbReference>
<dbReference type="Proteomes" id="UP000199103">
    <property type="component" value="Chromosome I"/>
</dbReference>
<dbReference type="InterPro" id="IPR003661">
    <property type="entry name" value="HisK_dim/P_dom"/>
</dbReference>
<feature type="transmembrane region" description="Helical" evidence="12">
    <location>
        <begin position="223"/>
        <end position="246"/>
    </location>
</feature>
<dbReference type="CDD" id="cd00075">
    <property type="entry name" value="HATPase"/>
    <property type="match status" value="1"/>
</dbReference>
<sequence length="524" mass="56337">MADNDPGREEPGRETAGRDIAGRDEPSRDDSTGDDLERWGPPEPRVLRIRGTQLVIPGSLILRFRSFLRTFSLQTRVTVLTAVAVALAVAVTGAAAYLTTRVALYQQLDSGLLDLATTVATSVGDDPQNLDETTAAAVRAANASAALIRADGQVYQLPQEQIALQPGPEELSVARLGSSRSVRSATASNGEPYRVVAVPVPNSELALVLGRPLRPTNLVLSSLWLVLVIFGAAGVVWAAIAGSAVARSGLRPVRRLTAATEHVADTDDLDPIPVTGNDELSRLAESFNKMLTSLEQSRERQRRLIGDAGHELRTPLTSLRTNIELLQADQKQGHLPEQARAEILADVTAQLAEFTSLIGDLVQLARDDQVKPAPEPIDFRDVVNAALERVRRRGPGLKFDVELNPFYLVGEADTLERAVTNLLDNAVKWSPPGGTVRVQLEGDRLRVADEGSGIAEQDLPHIFDRFYRADTSRNTPGTGLGLSIVAQAVARHGGTIRAGRSAQGGAEFTVRLPGSTDFESLRVD</sequence>
<feature type="domain" description="Histidine kinase" evidence="13">
    <location>
        <begin position="307"/>
        <end position="516"/>
    </location>
</feature>
<keyword evidence="5" id="KW-0808">Transferase</keyword>
<dbReference type="GO" id="GO:0005886">
    <property type="term" value="C:plasma membrane"/>
    <property type="evidence" value="ECO:0007669"/>
    <property type="project" value="UniProtKB-SubCell"/>
</dbReference>
<evidence type="ECO:0000259" key="14">
    <source>
        <dbReference type="PROSITE" id="PS50885"/>
    </source>
</evidence>
<evidence type="ECO:0000256" key="12">
    <source>
        <dbReference type="SAM" id="Phobius"/>
    </source>
</evidence>
<evidence type="ECO:0000256" key="9">
    <source>
        <dbReference type="ARBA" id="ARBA00023012"/>
    </source>
</evidence>
<evidence type="ECO:0000313" key="15">
    <source>
        <dbReference type="EMBL" id="SDS79678.1"/>
    </source>
</evidence>
<feature type="transmembrane region" description="Helical" evidence="12">
    <location>
        <begin position="77"/>
        <end position="98"/>
    </location>
</feature>